<feature type="compositionally biased region" description="Basic and acidic residues" evidence="2">
    <location>
        <begin position="123"/>
        <end position="137"/>
    </location>
</feature>
<organism evidence="3">
    <name type="scientific">Cyprinus carpio</name>
    <name type="common">Common carp</name>
    <dbReference type="NCBI Taxonomy" id="7962"/>
    <lineage>
        <taxon>Eukaryota</taxon>
        <taxon>Metazoa</taxon>
        <taxon>Chordata</taxon>
        <taxon>Craniata</taxon>
        <taxon>Vertebrata</taxon>
        <taxon>Euteleostomi</taxon>
        <taxon>Actinopterygii</taxon>
        <taxon>Neopterygii</taxon>
        <taxon>Teleostei</taxon>
        <taxon>Ostariophysi</taxon>
        <taxon>Cypriniformes</taxon>
        <taxon>Cyprinidae</taxon>
        <taxon>Cyprininae</taxon>
        <taxon>Cyprinus</taxon>
    </lineage>
</organism>
<protein>
    <submittedName>
        <fullName evidence="3">Uncharacterized protein LOC122145693 isoform X2</fullName>
    </submittedName>
</protein>
<accession>A0A9Q9YB98</accession>
<dbReference type="GeneID" id="122145693"/>
<feature type="region of interest" description="Disordered" evidence="2">
    <location>
        <begin position="118"/>
        <end position="137"/>
    </location>
</feature>
<dbReference type="AlphaFoldDB" id="A0A9Q9YB98"/>
<feature type="coiled-coil region" evidence="1">
    <location>
        <begin position="54"/>
        <end position="94"/>
    </location>
</feature>
<feature type="compositionally biased region" description="Basic and acidic residues" evidence="2">
    <location>
        <begin position="9"/>
        <end position="20"/>
    </location>
</feature>
<reference evidence="3" key="1">
    <citation type="submission" date="2025-08" db="UniProtKB">
        <authorList>
            <consortium name="RefSeq"/>
        </authorList>
    </citation>
    <scope>IDENTIFICATION</scope>
    <source>
        <tissue evidence="3">Muscle</tissue>
    </source>
</reference>
<dbReference type="Proteomes" id="UP001155660">
    <property type="component" value="Chromosome A7"/>
</dbReference>
<evidence type="ECO:0000313" key="3">
    <source>
        <dbReference type="RefSeq" id="XP_042617039.1"/>
    </source>
</evidence>
<evidence type="ECO:0000256" key="2">
    <source>
        <dbReference type="SAM" id="MobiDB-lite"/>
    </source>
</evidence>
<evidence type="ECO:0000256" key="1">
    <source>
        <dbReference type="SAM" id="Coils"/>
    </source>
</evidence>
<name>A0A9Q9YB98_CYPCA</name>
<keyword evidence="1" id="KW-0175">Coiled coil</keyword>
<gene>
    <name evidence="3" type="primary">LOC122145693</name>
</gene>
<dbReference type="RefSeq" id="XP_042617039.1">
    <property type="nucleotide sequence ID" value="XM_042761105.1"/>
</dbReference>
<feature type="region of interest" description="Disordered" evidence="2">
    <location>
        <begin position="1"/>
        <end position="20"/>
    </location>
</feature>
<sequence>MVLAPEGTRGPESERGGVEEREILPSRAARWCQRGAPPCQTLGEEEHRLKVLQIDELQREVDKTLALLEKERELVEEQSTVSRLQCEQQEAEHQRDLLGTRVAALNCDIQQKDCMQLTEQDEVSSRDDLQAADRSRI</sequence>
<proteinExistence type="predicted"/>